<dbReference type="OrthoDB" id="4225809at2"/>
<dbReference type="RefSeq" id="WP_034789297.1">
    <property type="nucleotide sequence ID" value="NZ_JMPJ01000033.1"/>
</dbReference>
<evidence type="ECO:0000313" key="3">
    <source>
        <dbReference type="EMBL" id="KFC83894.1"/>
    </source>
</evidence>
<reference evidence="3 4" key="1">
    <citation type="submission" date="2014-05" db="EMBL/GenBank/DDBJ databases">
        <title>ATOL: Assembling a taxonomically balanced genome-scale reconstruction of the evolutionary history of the Enterobacteriaceae.</title>
        <authorList>
            <person name="Plunkett G.III."/>
            <person name="Neeno-Eckwall E.C."/>
            <person name="Glasner J.D."/>
            <person name="Perna N.T."/>
        </authorList>
    </citation>
    <scope>NUCLEOTIDE SEQUENCE [LARGE SCALE GENOMIC DNA]</scope>
    <source>
        <strain evidence="3 4">ATCC 33852</strain>
    </source>
</reference>
<dbReference type="PANTHER" id="PTHR36121">
    <property type="entry name" value="PROTEIN SXY"/>
    <property type="match status" value="1"/>
</dbReference>
<dbReference type="PIRSF" id="PIRSF028788">
    <property type="entry name" value="TfoX_Sxy"/>
    <property type="match status" value="1"/>
</dbReference>
<dbReference type="eggNOG" id="COG3070">
    <property type="taxonomic scope" value="Bacteria"/>
</dbReference>
<dbReference type="Gene3D" id="1.10.150.20">
    <property type="entry name" value="5' to 3' exonuclease, C-terminal subdomain"/>
    <property type="match status" value="1"/>
</dbReference>
<dbReference type="Proteomes" id="UP000028640">
    <property type="component" value="Unassembled WGS sequence"/>
</dbReference>
<dbReference type="InterPro" id="IPR007076">
    <property type="entry name" value="TfoX_N"/>
</dbReference>
<protein>
    <submittedName>
        <fullName evidence="3">DNA transformation protein</fullName>
    </submittedName>
</protein>
<evidence type="ECO:0000259" key="2">
    <source>
        <dbReference type="Pfam" id="PF04994"/>
    </source>
</evidence>
<feature type="domain" description="TfoX N-terminal" evidence="1">
    <location>
        <begin position="15"/>
        <end position="104"/>
    </location>
</feature>
<dbReference type="AlphaFoldDB" id="A0A085GJJ9"/>
<dbReference type="GeneID" id="78379419"/>
<evidence type="ECO:0000259" key="1">
    <source>
        <dbReference type="Pfam" id="PF04993"/>
    </source>
</evidence>
<dbReference type="InterPro" id="IPR007077">
    <property type="entry name" value="TfoX_C"/>
</dbReference>
<comment type="caution">
    <text evidence="3">The sequence shown here is derived from an EMBL/GenBank/DDBJ whole genome shotgun (WGS) entry which is preliminary data.</text>
</comment>
<dbReference type="STRING" id="910964.GEAM_1077"/>
<keyword evidence="4" id="KW-1185">Reference proteome</keyword>
<dbReference type="Pfam" id="PF04994">
    <property type="entry name" value="TfoX_C"/>
    <property type="match status" value="1"/>
</dbReference>
<proteinExistence type="predicted"/>
<dbReference type="Gene3D" id="3.30.1460.30">
    <property type="entry name" value="YgaC/TfoX-N like chaperone"/>
    <property type="match status" value="1"/>
</dbReference>
<sequence length="208" mass="23640">MINRTKIRVSESQKLFTCLGNIRFRSQFGGYSLSANGVMFALVSDGDLYLRATPENEMVFRRMGMESLIYRKRGIAITLRYFKVDQKLWQDEALLITLAKRSLQGMLDDIKLKKEGGARLKDLPNISLNLERLLWQVGISTSSQLRAQGACITYLKLKSVKHSLGLNVLIALEAAIQGFHEAALPMASREVLMKWFKSHQRMIDTTAR</sequence>
<organism evidence="3 4">
    <name type="scientific">Ewingella americana (strain ATCC 33852 / DSM 4580 / CCUG 14506 / JCM 5911 / LMG 7869 / NCTC 12157 / CDC 1468-78)</name>
    <dbReference type="NCBI Taxonomy" id="910964"/>
    <lineage>
        <taxon>Bacteria</taxon>
        <taxon>Pseudomonadati</taxon>
        <taxon>Pseudomonadota</taxon>
        <taxon>Gammaproteobacteria</taxon>
        <taxon>Enterobacterales</taxon>
        <taxon>Yersiniaceae</taxon>
        <taxon>Ewingella</taxon>
    </lineage>
</organism>
<gene>
    <name evidence="3" type="ORF">GEAM_1077</name>
</gene>
<dbReference type="InterPro" id="IPR026256">
    <property type="entry name" value="TfoX-like_gammaprotbact"/>
</dbReference>
<dbReference type="PANTHER" id="PTHR36121:SF1">
    <property type="entry name" value="PROTEIN SXY"/>
    <property type="match status" value="1"/>
</dbReference>
<accession>A0A085GJJ9</accession>
<evidence type="ECO:0000313" key="4">
    <source>
        <dbReference type="Proteomes" id="UP000028640"/>
    </source>
</evidence>
<dbReference type="SUPFAM" id="SSF159894">
    <property type="entry name" value="YgaC/TfoX-N like"/>
    <property type="match status" value="1"/>
</dbReference>
<dbReference type="EMBL" id="JMPJ01000033">
    <property type="protein sequence ID" value="KFC83894.1"/>
    <property type="molecule type" value="Genomic_DNA"/>
</dbReference>
<feature type="domain" description="TfoX C-terminal" evidence="2">
    <location>
        <begin position="118"/>
        <end position="195"/>
    </location>
</feature>
<dbReference type="GO" id="GO:0030420">
    <property type="term" value="P:establishment of competence for transformation"/>
    <property type="evidence" value="ECO:0007669"/>
    <property type="project" value="InterPro"/>
</dbReference>
<name>A0A085GJJ9_EWIA3</name>
<dbReference type="InterPro" id="IPR047525">
    <property type="entry name" value="TfoX-like"/>
</dbReference>
<dbReference type="Pfam" id="PF04993">
    <property type="entry name" value="TfoX_N"/>
    <property type="match status" value="1"/>
</dbReference>